<protein>
    <recommendedName>
        <fullName evidence="3">DUF2188 domain-containing protein</fullName>
    </recommendedName>
</protein>
<dbReference type="Pfam" id="PF09954">
    <property type="entry name" value="DUF2188"/>
    <property type="match status" value="1"/>
</dbReference>
<dbReference type="EMBL" id="FXBM01000004">
    <property type="protein sequence ID" value="SMH50602.1"/>
    <property type="molecule type" value="Genomic_DNA"/>
</dbReference>
<dbReference type="AlphaFoldDB" id="A0A1X7PGH0"/>
<organism evidence="1 2">
    <name type="scientific">Rathayibacter oskolensis</name>
    <dbReference type="NCBI Taxonomy" id="1891671"/>
    <lineage>
        <taxon>Bacteria</taxon>
        <taxon>Bacillati</taxon>
        <taxon>Actinomycetota</taxon>
        <taxon>Actinomycetes</taxon>
        <taxon>Micrococcales</taxon>
        <taxon>Microbacteriaceae</taxon>
        <taxon>Rathayibacter</taxon>
    </lineage>
</organism>
<accession>A0A1X7PGH0</accession>
<dbReference type="RefSeq" id="WP_165759679.1">
    <property type="nucleotide sequence ID" value="NZ_FXBM01000004.1"/>
</dbReference>
<dbReference type="Proteomes" id="UP000193711">
    <property type="component" value="Unassembled WGS sequence"/>
</dbReference>
<name>A0A1X7PGH0_9MICO</name>
<keyword evidence="2" id="KW-1185">Reference proteome</keyword>
<evidence type="ECO:0008006" key="3">
    <source>
        <dbReference type="Google" id="ProtNLM"/>
    </source>
</evidence>
<dbReference type="STRING" id="1891671.SAMN06295885_3588"/>
<evidence type="ECO:0000313" key="2">
    <source>
        <dbReference type="Proteomes" id="UP000193711"/>
    </source>
</evidence>
<sequence length="58" mass="6272">MTSSNIAPIETYADDDGWHNRVAHARVALTHHGDSREEAEQLGAEMACQRGGGHIVSD</sequence>
<evidence type="ECO:0000313" key="1">
    <source>
        <dbReference type="EMBL" id="SMH50602.1"/>
    </source>
</evidence>
<dbReference type="InterPro" id="IPR018691">
    <property type="entry name" value="DUF2188"/>
</dbReference>
<gene>
    <name evidence="1" type="ORF">SAMN06295885_3588</name>
</gene>
<reference evidence="2" key="1">
    <citation type="submission" date="2017-04" db="EMBL/GenBank/DDBJ databases">
        <authorList>
            <person name="Varghese N."/>
            <person name="Submissions S."/>
        </authorList>
    </citation>
    <scope>NUCLEOTIDE SEQUENCE [LARGE SCALE GENOMIC DNA]</scope>
    <source>
        <strain evidence="2">VKM Ac-2121</strain>
    </source>
</reference>
<proteinExistence type="predicted"/>